<sequence>MLNEPVKGKINDFEQFLKLLEFLGDDVLFKLKCGNDHILFCSEHGEFTTISNGAPITAQDLKKKLSKWVIMEKKEITFTIIPAIDKCPDGEKISKNDLINIIESIKYIRQIPARFKIKILNDEKVPSILKRFSRHPVERELILNSSSFSLLDLCKWEKEGAIKLEKINLMDRIAPLFAGIAFVFIAATAVISFFPFGRTIVTYVKLQELENEINCKRILNYRIPEILPVKDAFLNRIYYKNGKLISPGPDRRIGTKDDIVLKLPDLKGSSLFVIP</sequence>
<dbReference type="Proteomes" id="UP000187408">
    <property type="component" value="Unassembled WGS sequence"/>
</dbReference>
<comment type="caution">
    <text evidence="2">The sequence shown here is derived from an EMBL/GenBank/DDBJ whole genome shotgun (WGS) entry which is preliminary data.</text>
</comment>
<dbReference type="AlphaFoldDB" id="A0A1R1ML03"/>
<evidence type="ECO:0000313" key="2">
    <source>
        <dbReference type="EMBL" id="OMH40446.1"/>
    </source>
</evidence>
<keyword evidence="1" id="KW-0472">Membrane</keyword>
<protein>
    <submittedName>
        <fullName evidence="2">Uncharacterized protein</fullName>
    </submittedName>
</protein>
<keyword evidence="3" id="KW-1185">Reference proteome</keyword>
<feature type="transmembrane region" description="Helical" evidence="1">
    <location>
        <begin position="173"/>
        <end position="196"/>
    </location>
</feature>
<dbReference type="EMBL" id="MOEN01000016">
    <property type="protein sequence ID" value="OMH40446.1"/>
    <property type="molecule type" value="Genomic_DNA"/>
</dbReference>
<evidence type="ECO:0000313" key="3">
    <source>
        <dbReference type="Proteomes" id="UP000187408"/>
    </source>
</evidence>
<gene>
    <name evidence="2" type="ORF">BLW93_05130</name>
</gene>
<evidence type="ECO:0000256" key="1">
    <source>
        <dbReference type="SAM" id="Phobius"/>
    </source>
</evidence>
<keyword evidence="1" id="KW-1133">Transmembrane helix</keyword>
<dbReference type="RefSeq" id="WP_076713035.1">
    <property type="nucleotide sequence ID" value="NZ_MOEN01000016.1"/>
</dbReference>
<keyword evidence="1" id="KW-0812">Transmembrane</keyword>
<proteinExistence type="predicted"/>
<dbReference type="OrthoDB" id="12270at2"/>
<dbReference type="STRING" id="1914305.BLW93_05130"/>
<name>A0A1R1ML03_9BACT</name>
<reference evidence="2 3" key="1">
    <citation type="submission" date="2016-10" db="EMBL/GenBank/DDBJ databases">
        <title>Genome sequence of a sulfur-reducing bacterium Desulfurobacterium indicum K6013.</title>
        <authorList>
            <person name="Cao J."/>
            <person name="Shao Z."/>
            <person name="Alain K."/>
            <person name="Jebbar M."/>
        </authorList>
    </citation>
    <scope>NUCLEOTIDE SEQUENCE [LARGE SCALE GENOMIC DNA]</scope>
    <source>
        <strain evidence="2 3">K6013</strain>
    </source>
</reference>
<accession>A0A1R1ML03</accession>
<organism evidence="2 3">
    <name type="scientific">Desulfurobacterium indicum</name>
    <dbReference type="NCBI Taxonomy" id="1914305"/>
    <lineage>
        <taxon>Bacteria</taxon>
        <taxon>Pseudomonadati</taxon>
        <taxon>Aquificota</taxon>
        <taxon>Aquificia</taxon>
        <taxon>Desulfurobacteriales</taxon>
        <taxon>Desulfurobacteriaceae</taxon>
        <taxon>Desulfurobacterium</taxon>
    </lineage>
</organism>